<keyword evidence="1" id="KW-0732">Signal</keyword>
<protein>
    <submittedName>
        <fullName evidence="3">IPT/TIG domain-containing protein</fullName>
    </submittedName>
</protein>
<dbReference type="EMBL" id="FNEZ01000008">
    <property type="protein sequence ID" value="SDK57101.1"/>
    <property type="molecule type" value="Genomic_DNA"/>
</dbReference>
<dbReference type="RefSeq" id="WP_139171805.1">
    <property type="nucleotide sequence ID" value="NZ_FNEZ01000008.1"/>
</dbReference>
<organism evidence="3 4">
    <name type="scientific">Flavobacterium noncentrifugens</name>
    <dbReference type="NCBI Taxonomy" id="1128970"/>
    <lineage>
        <taxon>Bacteria</taxon>
        <taxon>Pseudomonadati</taxon>
        <taxon>Bacteroidota</taxon>
        <taxon>Flavobacteriia</taxon>
        <taxon>Flavobacteriales</taxon>
        <taxon>Flavobacteriaceae</taxon>
        <taxon>Flavobacterium</taxon>
    </lineage>
</organism>
<dbReference type="Gene3D" id="2.60.40.1220">
    <property type="match status" value="1"/>
</dbReference>
<reference evidence="3 4" key="1">
    <citation type="submission" date="2016-10" db="EMBL/GenBank/DDBJ databases">
        <authorList>
            <person name="de Groot N.N."/>
        </authorList>
    </citation>
    <scope>NUCLEOTIDE SEQUENCE [LARGE SCALE GENOMIC DNA]</scope>
    <source>
        <strain evidence="3 4">CGMCC 1.10076</strain>
    </source>
</reference>
<dbReference type="SUPFAM" id="SSF74853">
    <property type="entry name" value="Lamin A/C globular tail domain"/>
    <property type="match status" value="1"/>
</dbReference>
<dbReference type="Gene3D" id="2.60.40.10">
    <property type="entry name" value="Immunoglobulins"/>
    <property type="match status" value="1"/>
</dbReference>
<evidence type="ECO:0000313" key="3">
    <source>
        <dbReference type="EMBL" id="SDK57101.1"/>
    </source>
</evidence>
<dbReference type="Proteomes" id="UP000199580">
    <property type="component" value="Unassembled WGS sequence"/>
</dbReference>
<feature type="domain" description="LTD" evidence="2">
    <location>
        <begin position="274"/>
        <end position="412"/>
    </location>
</feature>
<feature type="non-terminal residue" evidence="3">
    <location>
        <position position="606"/>
    </location>
</feature>
<evidence type="ECO:0000259" key="2">
    <source>
        <dbReference type="PROSITE" id="PS51841"/>
    </source>
</evidence>
<dbReference type="STRING" id="1128970.SAMN04487935_3662"/>
<name>A0A1G9CZG7_9FLAO</name>
<dbReference type="PROSITE" id="PS51841">
    <property type="entry name" value="LTD"/>
    <property type="match status" value="1"/>
</dbReference>
<keyword evidence="4" id="KW-1185">Reference proteome</keyword>
<dbReference type="Pfam" id="PF00932">
    <property type="entry name" value="LTD"/>
    <property type="match status" value="1"/>
</dbReference>
<gene>
    <name evidence="3" type="ORF">SAMN04487935_3662</name>
</gene>
<proteinExistence type="predicted"/>
<dbReference type="InterPro" id="IPR014755">
    <property type="entry name" value="Cu-Rt/internalin_Ig-like"/>
</dbReference>
<dbReference type="InterPro" id="IPR036415">
    <property type="entry name" value="Lamin_tail_dom_sf"/>
</dbReference>
<dbReference type="Gene3D" id="2.60.40.1260">
    <property type="entry name" value="Lamin Tail domain"/>
    <property type="match status" value="1"/>
</dbReference>
<sequence length="606" mass="62762">MHLKTNTLIRKTCIYLFVFSLLITGQLANAQIYSHSFGTTTISTHPYTIAPDILDSHLQNSSWSNSVSAWTSTTGATGEAIRITTAATATITLNFAVTTGFKADITAFDFWRLRSNLGPQNWTMAINGTIVGSGTTGTAGAALGNTPVSTPVTGLTGTVTVTITISNSAGNGTFRLDDFKLFGTVTSNCTAATISSFAPLSGPQNTLVTINGSGFQAGGGTTAVRFNGLAASGFTVISDAKIEAYLPAGNASGNVSVVTNGCEGFSPAAFTVIKTTTANNYSSDIYISELYDAQAGDGGVIEIYNGTATTVNLSGYTITRAGDVGGPVNYTINLSGTIPPGGVYLIGIGTGVIPCGWTASQGQHYSTGFNANDEFMLYHSGTLIDNIQTPNNVGYSLIRNPNAIAPKTAFNGNDWNQNSSNTESCTDIGVHHVTPVTVPVVTSPTSKSACESKNVSFTAPLSNPAGYSFQWKVLNAAGSWVNVLNVAPYSNVTTNTLTINPVPANFNANQYYCQMTSGGNILVSNASQLTVTPALIADFPTPLNICSGDAITIGNTSPNGVAGTWSSAFSNTVGATYTFTPNAGQCAVGQTLTITITPPKVANFPT</sequence>
<evidence type="ECO:0000313" key="4">
    <source>
        <dbReference type="Proteomes" id="UP000199580"/>
    </source>
</evidence>
<dbReference type="InterPro" id="IPR001322">
    <property type="entry name" value="Lamin_tail_dom"/>
</dbReference>
<dbReference type="InterPro" id="IPR013783">
    <property type="entry name" value="Ig-like_fold"/>
</dbReference>
<dbReference type="SUPFAM" id="SSF81296">
    <property type="entry name" value="E set domains"/>
    <property type="match status" value="1"/>
</dbReference>
<dbReference type="CDD" id="cd00102">
    <property type="entry name" value="IPT"/>
    <property type="match status" value="1"/>
</dbReference>
<evidence type="ECO:0000256" key="1">
    <source>
        <dbReference type="ARBA" id="ARBA00022729"/>
    </source>
</evidence>
<dbReference type="InterPro" id="IPR014756">
    <property type="entry name" value="Ig_E-set"/>
</dbReference>
<dbReference type="AlphaFoldDB" id="A0A1G9CZG7"/>
<accession>A0A1G9CZG7</accession>